<evidence type="ECO:0000313" key="1">
    <source>
        <dbReference type="EMBL" id="GLI91313.1"/>
    </source>
</evidence>
<keyword evidence="2" id="KW-1185">Reference proteome</keyword>
<protein>
    <submittedName>
        <fullName evidence="1">Uncharacterized protein</fullName>
    </submittedName>
</protein>
<proteinExistence type="predicted"/>
<reference evidence="1" key="1">
    <citation type="journal article" date="2023" name="Int. J. Syst. Evol. Microbiol.">
        <title>Methylocystis iwaonis sp. nov., a type II methane-oxidizing bacterium from surface soil of a rice paddy field in Japan, and emended description of the genus Methylocystis (ex Whittenbury et al. 1970) Bowman et al. 1993.</title>
        <authorList>
            <person name="Kaise H."/>
            <person name="Sawadogo J.B."/>
            <person name="Alam M.S."/>
            <person name="Ueno C."/>
            <person name="Dianou D."/>
            <person name="Shinjo R."/>
            <person name="Asakawa S."/>
        </authorList>
    </citation>
    <scope>NUCLEOTIDE SEQUENCE</scope>
    <source>
        <strain evidence="1">LMG27198</strain>
    </source>
</reference>
<dbReference type="RefSeq" id="WP_281799884.1">
    <property type="nucleotide sequence ID" value="NZ_BSEC01000001.1"/>
</dbReference>
<comment type="caution">
    <text evidence="1">The sequence shown here is derived from an EMBL/GenBank/DDBJ whole genome shotgun (WGS) entry which is preliminary data.</text>
</comment>
<organism evidence="1 2">
    <name type="scientific">Methylocystis echinoides</name>
    <dbReference type="NCBI Taxonomy" id="29468"/>
    <lineage>
        <taxon>Bacteria</taxon>
        <taxon>Pseudomonadati</taxon>
        <taxon>Pseudomonadota</taxon>
        <taxon>Alphaproteobacteria</taxon>
        <taxon>Hyphomicrobiales</taxon>
        <taxon>Methylocystaceae</taxon>
        <taxon>Methylocystis</taxon>
    </lineage>
</organism>
<dbReference type="EMBL" id="BSEC01000001">
    <property type="protein sequence ID" value="GLI91313.1"/>
    <property type="molecule type" value="Genomic_DNA"/>
</dbReference>
<accession>A0A9W6LQC4</accession>
<dbReference type="AlphaFoldDB" id="A0A9W6LQC4"/>
<evidence type="ECO:0000313" key="2">
    <source>
        <dbReference type="Proteomes" id="UP001144323"/>
    </source>
</evidence>
<sequence>MSFLFGHPIRGKASSEIKTVEETARVGEKPDGESKPPKIDLLIFTEPGETFHAKEAQSLLKEGANGDLVSKHLVVEDAELASTIRKLRKTGEIHEGTQIVFLMHGSMDNDDTRGGIGKTHVMSRAVDTLEVMRAIREPLEEGGKACSATIYIASCFAGGKAMRRKVQELHDSQGAGACFLLANGKEVLDDSQAAPLRAMCEQFIEAKRAGGDPPTPHHIFWRMASNRGDCLTMIRPNRMVIAHGPRTEDEFGMEGLGGAIDDAMVIIPEKGAPFDPESWKLGNEKQNANIRKPKIVADSASIEELKQAWEEVEPDQKWARSQWERVLNRKALRASKQDVEEALAARPDLMKQISKEGWNDSHRRILWLVNYALQDEDHQRSGEKAQYLYSLISGKKDRFDGLNDNDRLEIIKEAVGVPFYNALLQAGFLVKSEREGVSEESRIRHL</sequence>
<dbReference type="Proteomes" id="UP001144323">
    <property type="component" value="Unassembled WGS sequence"/>
</dbReference>
<name>A0A9W6LQC4_9HYPH</name>
<gene>
    <name evidence="1" type="ORF">LMG27198_03050</name>
</gene>